<comment type="similarity">
    <text evidence="2">Belongs to the bacterial solute-binding protein SsuA/TauA family.</text>
</comment>
<dbReference type="InterPro" id="IPR015168">
    <property type="entry name" value="SsuA/THI5"/>
</dbReference>
<sequence length="367" mass="39453">MRCNKIMAVVLAMGLVAGLTACGTSNGGSNQTSGTSKEATEKTEGKDSSSEFDVLKVGTMPLTCGIPVLYAEEKGYFKEAGLNVSLELFATGAPINEAIAAKQIDIAVSGFASVYSLANANCTWLADVNTTGGMGLYVRPDSPVAQCGEKDGMIGDTEAIKGLQVLEPLGTAVQYMTESYAEKFGLEPADINQVNMEFASAYQAFTTGEGDAVAANPPYSYSLEEDNYVKLCSFEASTGVNMCDGCFARNEVVEKRSEEIQLFVDCLVRAMGDMKDEKLRTEYTKKVYEDNAINCSDTDLAHEIEDRAYIDAEAMKDPEYKLGEAWVAITDFLVKAEKITAENAPNVAKSIDSTFVSKTTGKEIKAD</sequence>
<dbReference type="GO" id="GO:0008168">
    <property type="term" value="F:methyltransferase activity"/>
    <property type="evidence" value="ECO:0007669"/>
    <property type="project" value="InterPro"/>
</dbReference>
<dbReference type="Gene3D" id="3.40.190.10">
    <property type="entry name" value="Periplasmic binding protein-like II"/>
    <property type="match status" value="2"/>
</dbReference>
<evidence type="ECO:0000313" key="8">
    <source>
        <dbReference type="Proteomes" id="UP000095651"/>
    </source>
</evidence>
<keyword evidence="3 5" id="KW-0732">Signal</keyword>
<feature type="domain" description="SsuA/THI5-like" evidence="6">
    <location>
        <begin position="66"/>
        <end position="275"/>
    </location>
</feature>
<evidence type="ECO:0000256" key="1">
    <source>
        <dbReference type="ARBA" id="ARBA00004418"/>
    </source>
</evidence>
<evidence type="ECO:0000259" key="6">
    <source>
        <dbReference type="Pfam" id="PF09084"/>
    </source>
</evidence>
<feature type="chain" id="PRO_5039420336" evidence="5">
    <location>
        <begin position="22"/>
        <end position="367"/>
    </location>
</feature>
<organism evidence="7 8">
    <name type="scientific">Hungatella hathewayi</name>
    <dbReference type="NCBI Taxonomy" id="154046"/>
    <lineage>
        <taxon>Bacteria</taxon>
        <taxon>Bacillati</taxon>
        <taxon>Bacillota</taxon>
        <taxon>Clostridia</taxon>
        <taxon>Lachnospirales</taxon>
        <taxon>Lachnospiraceae</taxon>
        <taxon>Hungatella</taxon>
    </lineage>
</organism>
<evidence type="ECO:0000256" key="2">
    <source>
        <dbReference type="ARBA" id="ARBA00010742"/>
    </source>
</evidence>
<dbReference type="GO" id="GO:0003676">
    <property type="term" value="F:nucleic acid binding"/>
    <property type="evidence" value="ECO:0007669"/>
    <property type="project" value="InterPro"/>
</dbReference>
<evidence type="ECO:0000256" key="4">
    <source>
        <dbReference type="SAM" id="MobiDB-lite"/>
    </source>
</evidence>
<feature type="signal peptide" evidence="5">
    <location>
        <begin position="1"/>
        <end position="21"/>
    </location>
</feature>
<reference evidence="7 8" key="1">
    <citation type="submission" date="2015-09" db="EMBL/GenBank/DDBJ databases">
        <authorList>
            <consortium name="Pathogen Informatics"/>
        </authorList>
    </citation>
    <scope>NUCLEOTIDE SEQUENCE [LARGE SCALE GENOMIC DNA]</scope>
    <source>
        <strain evidence="7 8">2789STDY5608850</strain>
    </source>
</reference>
<feature type="region of interest" description="Disordered" evidence="4">
    <location>
        <begin position="25"/>
        <end position="48"/>
    </location>
</feature>
<proteinExistence type="inferred from homology"/>
<dbReference type="Proteomes" id="UP000095651">
    <property type="component" value="Unassembled WGS sequence"/>
</dbReference>
<feature type="compositionally biased region" description="Basic and acidic residues" evidence="4">
    <location>
        <begin position="38"/>
        <end position="48"/>
    </location>
</feature>
<name>A0A174CNQ0_9FIRM</name>
<dbReference type="Pfam" id="PF09084">
    <property type="entry name" value="NMT1"/>
    <property type="match status" value="1"/>
</dbReference>
<dbReference type="InterPro" id="IPR002052">
    <property type="entry name" value="DNA_methylase_N6_adenine_CS"/>
</dbReference>
<dbReference type="PANTHER" id="PTHR30024">
    <property type="entry name" value="ALIPHATIC SULFONATES-BINDING PROTEIN-RELATED"/>
    <property type="match status" value="1"/>
</dbReference>
<dbReference type="SUPFAM" id="SSF53850">
    <property type="entry name" value="Periplasmic binding protein-like II"/>
    <property type="match status" value="1"/>
</dbReference>
<dbReference type="RefSeq" id="WP_055654632.1">
    <property type="nucleotide sequence ID" value="NZ_CABIXC010000004.1"/>
</dbReference>
<dbReference type="EMBL" id="CYZE01000004">
    <property type="protein sequence ID" value="CUO14863.1"/>
    <property type="molecule type" value="Genomic_DNA"/>
</dbReference>
<dbReference type="PROSITE" id="PS51257">
    <property type="entry name" value="PROKAR_LIPOPROTEIN"/>
    <property type="match status" value="1"/>
</dbReference>
<evidence type="ECO:0000313" key="7">
    <source>
        <dbReference type="EMBL" id="CUO14863.1"/>
    </source>
</evidence>
<dbReference type="AlphaFoldDB" id="A0A174CNQ0"/>
<accession>A0A174CNQ0</accession>
<gene>
    <name evidence="7" type="primary">ssuA_1</name>
    <name evidence="7" type="ORF">ERS852407_01984</name>
</gene>
<dbReference type="GO" id="GO:0042597">
    <property type="term" value="C:periplasmic space"/>
    <property type="evidence" value="ECO:0007669"/>
    <property type="project" value="UniProtKB-SubCell"/>
</dbReference>
<comment type="subcellular location">
    <subcellularLocation>
        <location evidence="1">Periplasm</location>
    </subcellularLocation>
</comment>
<feature type="compositionally biased region" description="Low complexity" evidence="4">
    <location>
        <begin position="25"/>
        <end position="36"/>
    </location>
</feature>
<protein>
    <submittedName>
        <fullName evidence="7">ABC transporter, substrate-binding protein, aliphatic sulfonates family</fullName>
    </submittedName>
</protein>
<evidence type="ECO:0000256" key="5">
    <source>
        <dbReference type="SAM" id="SignalP"/>
    </source>
</evidence>
<dbReference type="PROSITE" id="PS00092">
    <property type="entry name" value="N6_MTASE"/>
    <property type="match status" value="1"/>
</dbReference>
<dbReference type="PANTHER" id="PTHR30024:SF47">
    <property type="entry name" value="TAURINE-BINDING PERIPLASMIC PROTEIN"/>
    <property type="match status" value="1"/>
</dbReference>
<dbReference type="GO" id="GO:0032259">
    <property type="term" value="P:methylation"/>
    <property type="evidence" value="ECO:0007669"/>
    <property type="project" value="InterPro"/>
</dbReference>
<evidence type="ECO:0000256" key="3">
    <source>
        <dbReference type="ARBA" id="ARBA00022729"/>
    </source>
</evidence>